<dbReference type="PANTHER" id="PTHR14374">
    <property type="entry name" value="FOIE GRAS"/>
    <property type="match status" value="1"/>
</dbReference>
<dbReference type="EMBL" id="JASPKZ010001586">
    <property type="protein sequence ID" value="KAJ9597775.1"/>
    <property type="molecule type" value="Genomic_DNA"/>
</dbReference>
<dbReference type="Pfam" id="PF07919">
    <property type="entry name" value="Gryzun"/>
    <property type="match status" value="1"/>
</dbReference>
<comment type="caution">
    <text evidence="3">The sequence shown here is derived from an EMBL/GenBank/DDBJ whole genome shotgun (WGS) entry which is preliminary data.</text>
</comment>
<dbReference type="GO" id="GO:0005737">
    <property type="term" value="C:cytoplasm"/>
    <property type="evidence" value="ECO:0007669"/>
    <property type="project" value="TreeGrafter"/>
</dbReference>
<evidence type="ECO:0000259" key="1">
    <source>
        <dbReference type="Pfam" id="PF07919"/>
    </source>
</evidence>
<reference evidence="3" key="1">
    <citation type="journal article" date="2023" name="IScience">
        <title>Live-bearing cockroach genome reveals convergent evolutionary mechanisms linked to viviparity in insects and beyond.</title>
        <authorList>
            <person name="Fouks B."/>
            <person name="Harrison M.C."/>
            <person name="Mikhailova A.A."/>
            <person name="Marchal E."/>
            <person name="English S."/>
            <person name="Carruthers M."/>
            <person name="Jennings E.C."/>
            <person name="Chiamaka E.L."/>
            <person name="Frigard R.A."/>
            <person name="Pippel M."/>
            <person name="Attardo G.M."/>
            <person name="Benoit J.B."/>
            <person name="Bornberg-Bauer E."/>
            <person name="Tobe S.S."/>
        </authorList>
    </citation>
    <scope>NUCLEOTIDE SEQUENCE</scope>
    <source>
        <strain evidence="3">Stay&amp;Tobe</strain>
    </source>
</reference>
<protein>
    <recommendedName>
        <fullName evidence="5">Trafficking protein particle complex subunit 11</fullName>
    </recommendedName>
</protein>
<dbReference type="Proteomes" id="UP001233999">
    <property type="component" value="Unassembled WGS sequence"/>
</dbReference>
<keyword evidence="4" id="KW-1185">Reference proteome</keyword>
<dbReference type="InterPro" id="IPR012880">
    <property type="entry name" value="Gryzun"/>
</dbReference>
<organism evidence="3 4">
    <name type="scientific">Diploptera punctata</name>
    <name type="common">Pacific beetle cockroach</name>
    <dbReference type="NCBI Taxonomy" id="6984"/>
    <lineage>
        <taxon>Eukaryota</taxon>
        <taxon>Metazoa</taxon>
        <taxon>Ecdysozoa</taxon>
        <taxon>Arthropoda</taxon>
        <taxon>Hexapoda</taxon>
        <taxon>Insecta</taxon>
        <taxon>Pterygota</taxon>
        <taxon>Neoptera</taxon>
        <taxon>Polyneoptera</taxon>
        <taxon>Dictyoptera</taxon>
        <taxon>Blattodea</taxon>
        <taxon>Blaberoidea</taxon>
        <taxon>Blaberidae</taxon>
        <taxon>Diplopterinae</taxon>
        <taxon>Diploptera</taxon>
    </lineage>
</organism>
<reference evidence="3" key="2">
    <citation type="submission" date="2023-05" db="EMBL/GenBank/DDBJ databases">
        <authorList>
            <person name="Fouks B."/>
        </authorList>
    </citation>
    <scope>NUCLEOTIDE SEQUENCE</scope>
    <source>
        <strain evidence="3">Stay&amp;Tobe</strain>
        <tissue evidence="3">Testes</tissue>
    </source>
</reference>
<feature type="domain" description="Gryzun putative trafficking through Golgi" evidence="1">
    <location>
        <begin position="704"/>
        <end position="821"/>
    </location>
</feature>
<evidence type="ECO:0000259" key="2">
    <source>
        <dbReference type="Pfam" id="PF11817"/>
    </source>
</evidence>
<dbReference type="PANTHER" id="PTHR14374:SF0">
    <property type="entry name" value="TRAFFICKING PROTEIN PARTICLE COMPLEX SUBUNIT 11"/>
    <property type="match status" value="1"/>
</dbReference>
<dbReference type="Pfam" id="PF11817">
    <property type="entry name" value="Foie-gras_1"/>
    <property type="match status" value="1"/>
</dbReference>
<evidence type="ECO:0000313" key="3">
    <source>
        <dbReference type="EMBL" id="KAJ9597775.1"/>
    </source>
</evidence>
<proteinExistence type="predicted"/>
<dbReference type="InterPro" id="IPR021773">
    <property type="entry name" value="TPC11"/>
</dbReference>
<dbReference type="AlphaFoldDB" id="A0AAD8ENZ6"/>
<accession>A0AAD8ENZ6</accession>
<gene>
    <name evidence="3" type="ORF">L9F63_011383</name>
</gene>
<evidence type="ECO:0008006" key="5">
    <source>
        <dbReference type="Google" id="ProtNLM"/>
    </source>
</evidence>
<evidence type="ECO:0000313" key="4">
    <source>
        <dbReference type="Proteomes" id="UP001233999"/>
    </source>
</evidence>
<sequence>MGFLNELKQDLHTAYKNYLQAYSNLLELRMVDTNTLELKTVAGFINYKLCRLMFQLSLPRDAIAQFRKHTELFKNRIGPKDLAFEHHAWISKQYVLQGLPAVQTQHPGFYYQQAAQYCSDRKEACIELCKNVTTYPEPDPLAGWDQMEFYGQRPWRPGKLSAEPPDPEREKLGIQTLQYLEKHQVNHSMLIISLLGSAISQFKTYRCPRMRRHLVVQMAEEYYVSHDYGKALTLLTHMLWDYRSDKWWQLHTTILSRALDCAYLSANINDYVVLSLEALGPSSQLSGDQKTRIYNNVMKVLKKIAPEGDVDVVEDELKHAQELWNKAVAAEPFSVAVDMNNMTACVESKARFTEAQYKADQPVQIEVFIRCLDVTQSSHNYVRSYVLDILRFTSPSTRLAGQLREYILESFVSSISGFLTDQPVRNVGLFMASTDEIPLKLQLSEVQRSNVGLNELLEHYRPSPKNMPDFENVRPLSATEIVPRDSKLELVVAHDAPALLGEWYPIKIHLENKEEHSVTNILICVNLQTGGEDPSIEQATQLCADFSGESAALPLQIDVTDLVKESKQEKCFSLRAHRVGNRNVSIKVTYTLTLERENQKLDVLCVKEQTVMVPVVKPFDITAKFFSVKFEPIAKAFAKEPFIVMPYVSCVSPFPLVIQDSCVELSQQVEAVDPELVSQLRNLKLKTGETGADVFCVNVRESSEQPIALGVYTLKWHREGSSVLVTSSSVTMPTVRVEGTPLYVEMFQPAHGWVRTPMAVSYHIHNHTTRLLELELSMEASDAFMFAGHKQLQLRILPESVHKLDYNLYPLLSGLVALPRLRLTISERSDFAVHQAQLVEMLDRSLPTHVFVMPQGKGNPLPVQVAA</sequence>
<name>A0AAD8ENZ6_DIPPU</name>
<feature type="domain" description="Trafficking protein particle complex subunit 11" evidence="2">
    <location>
        <begin position="35"/>
        <end position="279"/>
    </location>
</feature>